<reference evidence="4 5" key="1">
    <citation type="journal article" date="2007" name="Science">
        <title>Sea anemone genome reveals ancestral eumetazoan gene repertoire and genomic organization.</title>
        <authorList>
            <person name="Putnam N.H."/>
            <person name="Srivastava M."/>
            <person name="Hellsten U."/>
            <person name="Dirks B."/>
            <person name="Chapman J."/>
            <person name="Salamov A."/>
            <person name="Terry A."/>
            <person name="Shapiro H."/>
            <person name="Lindquist E."/>
            <person name="Kapitonov V.V."/>
            <person name="Jurka J."/>
            <person name="Genikhovich G."/>
            <person name="Grigoriev I.V."/>
            <person name="Lucas S.M."/>
            <person name="Steele R.E."/>
            <person name="Finnerty J.R."/>
            <person name="Technau U."/>
            <person name="Martindale M.Q."/>
            <person name="Rokhsar D.S."/>
        </authorList>
    </citation>
    <scope>NUCLEOTIDE SEQUENCE [LARGE SCALE GENOMIC DNA]</scope>
    <source>
        <strain evidence="5">CH2 X CH6</strain>
    </source>
</reference>
<dbReference type="KEGG" id="nve:5507375"/>
<dbReference type="Pfam" id="PF13857">
    <property type="entry name" value="Ank_5"/>
    <property type="match status" value="1"/>
</dbReference>
<dbReference type="InParanoid" id="A7SJZ2"/>
<dbReference type="EMBL" id="DS469682">
    <property type="protein sequence ID" value="EDO35982.1"/>
    <property type="molecule type" value="Genomic_DNA"/>
</dbReference>
<dbReference type="HOGENOM" id="CLU_000134_45_9_1"/>
<dbReference type="SUPFAM" id="SSF48403">
    <property type="entry name" value="Ankyrin repeat"/>
    <property type="match status" value="1"/>
</dbReference>
<gene>
    <name evidence="4" type="ORF">NEMVEDRAFT_v1g121126</name>
</gene>
<accession>A7SJZ2</accession>
<dbReference type="PANTHER" id="PTHR24189:SF50">
    <property type="entry name" value="ANKYRIN REPEAT AND SOCS BOX PROTEIN 2"/>
    <property type="match status" value="1"/>
</dbReference>
<evidence type="ECO:0000256" key="1">
    <source>
        <dbReference type="ARBA" id="ARBA00022737"/>
    </source>
</evidence>
<name>A7SJZ2_NEMVE</name>
<evidence type="ECO:0000313" key="5">
    <source>
        <dbReference type="Proteomes" id="UP000001593"/>
    </source>
</evidence>
<dbReference type="InterPro" id="IPR036770">
    <property type="entry name" value="Ankyrin_rpt-contain_sf"/>
</dbReference>
<keyword evidence="5" id="KW-1185">Reference proteome</keyword>
<evidence type="ECO:0000313" key="4">
    <source>
        <dbReference type="EMBL" id="EDO35982.1"/>
    </source>
</evidence>
<dbReference type="Proteomes" id="UP000001593">
    <property type="component" value="Unassembled WGS sequence"/>
</dbReference>
<evidence type="ECO:0000256" key="3">
    <source>
        <dbReference type="PROSITE-ProRule" id="PRU00023"/>
    </source>
</evidence>
<dbReference type="PANTHER" id="PTHR24189">
    <property type="entry name" value="MYOTROPHIN"/>
    <property type="match status" value="1"/>
</dbReference>
<dbReference type="InterPro" id="IPR002110">
    <property type="entry name" value="Ankyrin_rpt"/>
</dbReference>
<dbReference type="PROSITE" id="PS50088">
    <property type="entry name" value="ANK_REPEAT"/>
    <property type="match status" value="1"/>
</dbReference>
<keyword evidence="2 3" id="KW-0040">ANK repeat</keyword>
<dbReference type="Gene3D" id="1.25.40.20">
    <property type="entry name" value="Ankyrin repeat-containing domain"/>
    <property type="match status" value="2"/>
</dbReference>
<organism evidence="4 5">
    <name type="scientific">Nematostella vectensis</name>
    <name type="common">Starlet sea anemone</name>
    <dbReference type="NCBI Taxonomy" id="45351"/>
    <lineage>
        <taxon>Eukaryota</taxon>
        <taxon>Metazoa</taxon>
        <taxon>Cnidaria</taxon>
        <taxon>Anthozoa</taxon>
        <taxon>Hexacorallia</taxon>
        <taxon>Actiniaria</taxon>
        <taxon>Edwardsiidae</taxon>
        <taxon>Nematostella</taxon>
    </lineage>
</organism>
<sequence length="66" mass="7022">MFAGYSSIEIAEMLLKHGAIVNARNTSYVTPLHIAVGNGRTRIAQLLIANGADLEAETNDGETALH</sequence>
<protein>
    <submittedName>
        <fullName evidence="4">Uncharacterized protein</fullName>
    </submittedName>
</protein>
<dbReference type="SMART" id="SM00248">
    <property type="entry name" value="ANK"/>
    <property type="match status" value="1"/>
</dbReference>
<feature type="non-terminal residue" evidence="4">
    <location>
        <position position="66"/>
    </location>
</feature>
<dbReference type="PhylomeDB" id="A7SJZ2"/>
<dbReference type="PROSITE" id="PS50297">
    <property type="entry name" value="ANK_REP_REGION"/>
    <property type="match status" value="1"/>
</dbReference>
<dbReference type="AlphaFoldDB" id="A7SJZ2"/>
<evidence type="ECO:0000256" key="2">
    <source>
        <dbReference type="ARBA" id="ARBA00023043"/>
    </source>
</evidence>
<keyword evidence="1" id="KW-0677">Repeat</keyword>
<dbReference type="InterPro" id="IPR050745">
    <property type="entry name" value="Multifunctional_regulatory"/>
</dbReference>
<dbReference type="STRING" id="45351.A7SJZ2"/>
<feature type="repeat" description="ANK" evidence="3">
    <location>
        <begin position="27"/>
        <end position="59"/>
    </location>
</feature>
<proteinExistence type="predicted"/>